<dbReference type="EMBL" id="JBHSRI010000025">
    <property type="protein sequence ID" value="MFC6040749.1"/>
    <property type="molecule type" value="Genomic_DNA"/>
</dbReference>
<accession>A0ABW1LBA4</accession>
<name>A0ABW1LBA4_9BACL</name>
<protein>
    <recommendedName>
        <fullName evidence="3">Spore coat protein</fullName>
    </recommendedName>
</protein>
<reference evidence="2" key="1">
    <citation type="journal article" date="2019" name="Int. J. Syst. Evol. Microbiol.">
        <title>The Global Catalogue of Microorganisms (GCM) 10K type strain sequencing project: providing services to taxonomists for standard genome sequencing and annotation.</title>
        <authorList>
            <consortium name="The Broad Institute Genomics Platform"/>
            <consortium name="The Broad Institute Genome Sequencing Center for Infectious Disease"/>
            <person name="Wu L."/>
            <person name="Ma J."/>
        </authorList>
    </citation>
    <scope>NUCLEOTIDE SEQUENCE [LARGE SCALE GENOMIC DNA]</scope>
    <source>
        <strain evidence="2">CCUG 54527</strain>
    </source>
</reference>
<proteinExistence type="predicted"/>
<organism evidence="1 2">
    <name type="scientific">Paenisporosarcina macmurdoensis</name>
    <dbReference type="NCBI Taxonomy" id="212659"/>
    <lineage>
        <taxon>Bacteria</taxon>
        <taxon>Bacillati</taxon>
        <taxon>Bacillota</taxon>
        <taxon>Bacilli</taxon>
        <taxon>Bacillales</taxon>
        <taxon>Caryophanaceae</taxon>
        <taxon>Paenisporosarcina</taxon>
    </lineage>
</organism>
<keyword evidence="2" id="KW-1185">Reference proteome</keyword>
<evidence type="ECO:0000313" key="1">
    <source>
        <dbReference type="EMBL" id="MFC6040749.1"/>
    </source>
</evidence>
<evidence type="ECO:0000313" key="2">
    <source>
        <dbReference type="Proteomes" id="UP001596170"/>
    </source>
</evidence>
<gene>
    <name evidence="1" type="ORF">ACFPYN_15080</name>
</gene>
<comment type="caution">
    <text evidence="1">The sequence shown here is derived from an EMBL/GenBank/DDBJ whole genome shotgun (WGS) entry which is preliminary data.</text>
</comment>
<sequence length="181" mass="21035">MEENDYENCNCHGQQINNYDLKFNYRSYSRCCCFDYCCGCRHHRCRKDLCNDNFQIRLAGLQGGLNNRLRQLQGCVCVMELDSGLKVNGTLTFVGSNFVEMLVIEPLPPSEESLEEVFELEITTDQNHLGEVNDLDEIELEENDIREHEKGRTWIFSVEKIVNVVVDSSCHEKKCSERTFF</sequence>
<evidence type="ECO:0008006" key="3">
    <source>
        <dbReference type="Google" id="ProtNLM"/>
    </source>
</evidence>
<dbReference type="RefSeq" id="WP_377735301.1">
    <property type="nucleotide sequence ID" value="NZ_JBHSRI010000025.1"/>
</dbReference>
<dbReference type="Proteomes" id="UP001596170">
    <property type="component" value="Unassembled WGS sequence"/>
</dbReference>